<evidence type="ECO:0000313" key="2">
    <source>
        <dbReference type="Proteomes" id="UP001148838"/>
    </source>
</evidence>
<gene>
    <name evidence="1" type="ORF">ANN_14567</name>
</gene>
<keyword evidence="2" id="KW-1185">Reference proteome</keyword>
<dbReference type="Gene3D" id="1.10.10.1450">
    <property type="match status" value="1"/>
</dbReference>
<reference evidence="1 2" key="1">
    <citation type="journal article" date="2022" name="Allergy">
        <title>Genome assembly and annotation of Periplaneta americana reveal a comprehensive cockroach allergen profile.</title>
        <authorList>
            <person name="Wang L."/>
            <person name="Xiong Q."/>
            <person name="Saelim N."/>
            <person name="Wang L."/>
            <person name="Nong W."/>
            <person name="Wan A.T."/>
            <person name="Shi M."/>
            <person name="Liu X."/>
            <person name="Cao Q."/>
            <person name="Hui J.H.L."/>
            <person name="Sookrung N."/>
            <person name="Leung T.F."/>
            <person name="Tungtrongchitr A."/>
            <person name="Tsui S.K.W."/>
        </authorList>
    </citation>
    <scope>NUCLEOTIDE SEQUENCE [LARGE SCALE GENOMIC DNA]</scope>
    <source>
        <strain evidence="1">PWHHKU_190912</strain>
    </source>
</reference>
<evidence type="ECO:0008006" key="3">
    <source>
        <dbReference type="Google" id="ProtNLM"/>
    </source>
</evidence>
<proteinExistence type="predicted"/>
<name>A0ABQ8SY43_PERAM</name>
<accession>A0ABQ8SY43</accession>
<evidence type="ECO:0000313" key="1">
    <source>
        <dbReference type="EMBL" id="KAJ4438620.1"/>
    </source>
</evidence>
<organism evidence="1 2">
    <name type="scientific">Periplaneta americana</name>
    <name type="common">American cockroach</name>
    <name type="synonym">Blatta americana</name>
    <dbReference type="NCBI Taxonomy" id="6978"/>
    <lineage>
        <taxon>Eukaryota</taxon>
        <taxon>Metazoa</taxon>
        <taxon>Ecdysozoa</taxon>
        <taxon>Arthropoda</taxon>
        <taxon>Hexapoda</taxon>
        <taxon>Insecta</taxon>
        <taxon>Pterygota</taxon>
        <taxon>Neoptera</taxon>
        <taxon>Polyneoptera</taxon>
        <taxon>Dictyoptera</taxon>
        <taxon>Blattodea</taxon>
        <taxon>Blattoidea</taxon>
        <taxon>Blattidae</taxon>
        <taxon>Blattinae</taxon>
        <taxon>Periplaneta</taxon>
    </lineage>
</organism>
<protein>
    <recommendedName>
        <fullName evidence="3">Mos1 transposase HTH domain-containing protein</fullName>
    </recommendedName>
</protein>
<sequence length="244" mass="28493">MHSLVESGTYVRSSKGKPIVWFAFGSDPSLVGTSKEVGIRCNVCKLVDNDGSFRQRAVFKFLIKEEKSAAEIHFRLQRAYGDVCMGASSVRRWVKHLEDGTRASKMNLVAVALELHPRNATRPDMNMSRTFQTEPRDPSNLHTPRWFLNQYHSDRVKYWQSTVDLTAKCHFGRPSSNLFPRISLKHRLLQIDEHRLVLYPTNWIRRSQYVYCEGGIRGMRSIRYLLLWKEVDHYRTRCLNPISY</sequence>
<comment type="caution">
    <text evidence="1">The sequence shown here is derived from an EMBL/GenBank/DDBJ whole genome shotgun (WGS) entry which is preliminary data.</text>
</comment>
<dbReference type="Proteomes" id="UP001148838">
    <property type="component" value="Unassembled WGS sequence"/>
</dbReference>
<dbReference type="EMBL" id="JAJSOF020000019">
    <property type="protein sequence ID" value="KAJ4438620.1"/>
    <property type="molecule type" value="Genomic_DNA"/>
</dbReference>